<evidence type="ECO:0000256" key="10">
    <source>
        <dbReference type="SAM" id="MobiDB-lite"/>
    </source>
</evidence>
<dbReference type="NCBIfam" id="TIGR00112">
    <property type="entry name" value="proC"/>
    <property type="match status" value="1"/>
</dbReference>
<keyword evidence="5 9" id="KW-0560">Oxidoreductase</keyword>
<dbReference type="KEGG" id="goe:108864692"/>
<reference evidence="14" key="1">
    <citation type="submission" date="2025-08" db="UniProtKB">
        <authorList>
            <consortium name="RefSeq"/>
        </authorList>
    </citation>
    <scope>IDENTIFICATION</scope>
</reference>
<evidence type="ECO:0000256" key="7">
    <source>
        <dbReference type="ARBA" id="ARBA00049975"/>
    </source>
</evidence>
<evidence type="ECO:0000256" key="5">
    <source>
        <dbReference type="ARBA" id="ARBA00023002"/>
    </source>
</evidence>
<comment type="similarity">
    <text evidence="2 9">Belongs to the pyrroline-5-carboxylate reductase family.</text>
</comment>
<evidence type="ECO:0000256" key="6">
    <source>
        <dbReference type="ARBA" id="ARBA00038523"/>
    </source>
</evidence>
<evidence type="ECO:0000256" key="3">
    <source>
        <dbReference type="ARBA" id="ARBA00022650"/>
    </source>
</evidence>
<dbReference type="SUPFAM" id="SSF51735">
    <property type="entry name" value="NAD(P)-binding Rossmann-fold domains"/>
    <property type="match status" value="1"/>
</dbReference>
<keyword evidence="3 9" id="KW-0641">Proline biosynthesis</keyword>
<dbReference type="InterPro" id="IPR036291">
    <property type="entry name" value="NAD(P)-bd_dom_sf"/>
</dbReference>
<dbReference type="GeneID" id="108864692"/>
<proteinExistence type="inferred from homology"/>
<dbReference type="PROSITE" id="PS00521">
    <property type="entry name" value="P5CR"/>
    <property type="match status" value="1"/>
</dbReference>
<accession>A0AAJ7L7M9</accession>
<keyword evidence="13" id="KW-1185">Reference proteome</keyword>
<dbReference type="FunFam" id="1.10.3730.10:FF:000001">
    <property type="entry name" value="Pyrroline-5-carboxylate reductase"/>
    <property type="match status" value="1"/>
</dbReference>
<keyword evidence="9" id="KW-0028">Amino-acid biosynthesis</keyword>
<evidence type="ECO:0000256" key="2">
    <source>
        <dbReference type="ARBA" id="ARBA00005525"/>
    </source>
</evidence>
<dbReference type="RefSeq" id="XP_018496335.1">
    <property type="nucleotide sequence ID" value="XM_018640819.1"/>
</dbReference>
<name>A0AAJ7L7M9_9ACAR</name>
<dbReference type="Pfam" id="PF03807">
    <property type="entry name" value="F420_oxidored"/>
    <property type="match status" value="1"/>
</dbReference>
<feature type="domain" description="Pyrroline-5-carboxylate reductase catalytic N-terminal" evidence="11">
    <location>
        <begin position="41"/>
        <end position="130"/>
    </location>
</feature>
<evidence type="ECO:0000256" key="9">
    <source>
        <dbReference type="RuleBase" id="RU003903"/>
    </source>
</evidence>
<dbReference type="InterPro" id="IPR008927">
    <property type="entry name" value="6-PGluconate_DH-like_C_sf"/>
</dbReference>
<comment type="pathway">
    <text evidence="1 9">Amino-acid biosynthesis; L-proline biosynthesis; L-proline from L-glutamate 5-semialdehyde: step 1/1.</text>
</comment>
<organism evidence="13 14">
    <name type="scientific">Galendromus occidentalis</name>
    <name type="common">western predatory mite</name>
    <dbReference type="NCBI Taxonomy" id="34638"/>
    <lineage>
        <taxon>Eukaryota</taxon>
        <taxon>Metazoa</taxon>
        <taxon>Ecdysozoa</taxon>
        <taxon>Arthropoda</taxon>
        <taxon>Chelicerata</taxon>
        <taxon>Arachnida</taxon>
        <taxon>Acari</taxon>
        <taxon>Parasitiformes</taxon>
        <taxon>Mesostigmata</taxon>
        <taxon>Gamasina</taxon>
        <taxon>Phytoseioidea</taxon>
        <taxon>Phytoseiidae</taxon>
        <taxon>Typhlodrominae</taxon>
        <taxon>Galendromus</taxon>
    </lineage>
</organism>
<evidence type="ECO:0000313" key="14">
    <source>
        <dbReference type="RefSeq" id="XP_018496335.1"/>
    </source>
</evidence>
<dbReference type="EC" id="1.5.1.2" evidence="9"/>
<dbReference type="PANTHER" id="PTHR11645:SF0">
    <property type="entry name" value="PYRROLINE-5-CARBOXYLATE REDUCTASE 3"/>
    <property type="match status" value="1"/>
</dbReference>
<dbReference type="InterPro" id="IPR000304">
    <property type="entry name" value="Pyrroline-COOH_reductase"/>
</dbReference>
<evidence type="ECO:0000256" key="8">
    <source>
        <dbReference type="PIRSR" id="PIRSR000193-1"/>
    </source>
</evidence>
<sequence>MDKKLQSPTPAKDPKLEMEGETGQKSETEPSNKSRDENMNIGFIGAGNMAKAIVKGLLDSYPGDRIFISAPTDRNLAFFQKLKCRTTHNNNDIVSQCQVVFLCVKPSQCELVIREVTSWQNKLIISVLAGIPLERLSRMMKEDPPPKLIRCAPNTPMMVSRGVCCISPGAGVPVQDTQLALELLKPSCLVVKTVPESQLDAICALSGSGPAFLYMVIEALSDGAVKMGLPRDLAIELAAATVEGSARMVTHTGYHPGQLKDAVASPGGTTICGIHVLEKGAVRALFMDAIEATTKKSLQLRGSQ</sequence>
<evidence type="ECO:0000256" key="1">
    <source>
        <dbReference type="ARBA" id="ARBA00005205"/>
    </source>
</evidence>
<evidence type="ECO:0000256" key="4">
    <source>
        <dbReference type="ARBA" id="ARBA00022857"/>
    </source>
</evidence>
<feature type="compositionally biased region" description="Basic and acidic residues" evidence="10">
    <location>
        <begin position="12"/>
        <end position="38"/>
    </location>
</feature>
<dbReference type="HAMAP" id="MF_01925">
    <property type="entry name" value="P5C_reductase"/>
    <property type="match status" value="1"/>
</dbReference>
<gene>
    <name evidence="14" type="primary">LOC108864692</name>
</gene>
<dbReference type="InterPro" id="IPR029036">
    <property type="entry name" value="P5CR_dimer"/>
</dbReference>
<comment type="subunit">
    <text evidence="6">Homodecamer; composed of 5 homodimers.</text>
</comment>
<dbReference type="Gene3D" id="3.40.50.720">
    <property type="entry name" value="NAD(P)-binding Rossmann-like Domain"/>
    <property type="match status" value="1"/>
</dbReference>
<comment type="function">
    <text evidence="7">Oxidoreductase that catalyzes the last step in proline biosynthesis, which corresponds to the reduction of pyrroline-5-carboxylate (P5C) to L-proline using NAD(P)H. Proline is synthesized from either glutamate or ornithine; both are converted to P5C, and then to proline via pyrroline-5-carboxylate reductases (PYCRs). PYCR3 is exclusively linked to the biosynthesis of proline from ornithine.</text>
</comment>
<evidence type="ECO:0000259" key="12">
    <source>
        <dbReference type="Pfam" id="PF14748"/>
    </source>
</evidence>
<feature type="domain" description="Pyrroline-5-carboxylate reductase dimerisation" evidence="12">
    <location>
        <begin position="196"/>
        <end position="299"/>
    </location>
</feature>
<dbReference type="Gene3D" id="1.10.3730.10">
    <property type="entry name" value="ProC C-terminal domain-like"/>
    <property type="match status" value="1"/>
</dbReference>
<feature type="region of interest" description="Disordered" evidence="10">
    <location>
        <begin position="1"/>
        <end position="39"/>
    </location>
</feature>
<dbReference type="Pfam" id="PF14748">
    <property type="entry name" value="P5CR_dimer"/>
    <property type="match status" value="1"/>
</dbReference>
<dbReference type="InterPro" id="IPR053790">
    <property type="entry name" value="P5CR-like_CS"/>
</dbReference>
<dbReference type="AlphaFoldDB" id="A0AAJ7L7M9"/>
<dbReference type="PIRSF" id="PIRSF000193">
    <property type="entry name" value="Pyrrol-5-carb_rd"/>
    <property type="match status" value="1"/>
</dbReference>
<protein>
    <recommendedName>
        <fullName evidence="9">Pyrroline-5-carboxylate reductase</fullName>
        <ecNumber evidence="9">1.5.1.2</ecNumber>
    </recommendedName>
</protein>
<dbReference type="InterPro" id="IPR028939">
    <property type="entry name" value="P5C_Rdtase_cat_N"/>
</dbReference>
<feature type="binding site" evidence="8">
    <location>
        <begin position="44"/>
        <end position="49"/>
    </location>
    <ligand>
        <name>NADP(+)</name>
        <dbReference type="ChEBI" id="CHEBI:58349"/>
    </ligand>
</feature>
<evidence type="ECO:0000313" key="13">
    <source>
        <dbReference type="Proteomes" id="UP000694867"/>
    </source>
</evidence>
<dbReference type="SUPFAM" id="SSF48179">
    <property type="entry name" value="6-phosphogluconate dehydrogenase C-terminal domain-like"/>
    <property type="match status" value="1"/>
</dbReference>
<dbReference type="GO" id="GO:0055129">
    <property type="term" value="P:L-proline biosynthetic process"/>
    <property type="evidence" value="ECO:0007669"/>
    <property type="project" value="TreeGrafter"/>
</dbReference>
<dbReference type="GO" id="GO:0004735">
    <property type="term" value="F:pyrroline-5-carboxylate reductase activity"/>
    <property type="evidence" value="ECO:0007669"/>
    <property type="project" value="UniProtKB-EC"/>
</dbReference>
<feature type="binding site" evidence="8">
    <location>
        <position position="90"/>
    </location>
    <ligand>
        <name>NADPH</name>
        <dbReference type="ChEBI" id="CHEBI:57783"/>
    </ligand>
</feature>
<dbReference type="PANTHER" id="PTHR11645">
    <property type="entry name" value="PYRROLINE-5-CARBOXYLATE REDUCTASE"/>
    <property type="match status" value="1"/>
</dbReference>
<evidence type="ECO:0000259" key="11">
    <source>
        <dbReference type="Pfam" id="PF03807"/>
    </source>
</evidence>
<keyword evidence="4 8" id="KW-0521">NADP</keyword>
<dbReference type="Proteomes" id="UP000694867">
    <property type="component" value="Unplaced"/>
</dbReference>
<comment type="catalytic activity">
    <reaction evidence="9">
        <text>L-proline + NADP(+) = (S)-1-pyrroline-5-carboxylate + NADPH + 2 H(+)</text>
        <dbReference type="Rhea" id="RHEA:14109"/>
        <dbReference type="ChEBI" id="CHEBI:15378"/>
        <dbReference type="ChEBI" id="CHEBI:17388"/>
        <dbReference type="ChEBI" id="CHEBI:57783"/>
        <dbReference type="ChEBI" id="CHEBI:58349"/>
        <dbReference type="ChEBI" id="CHEBI:60039"/>
        <dbReference type="EC" id="1.5.1.2"/>
    </reaction>
</comment>